<dbReference type="AlphaFoldDB" id="A0A9D1HH86"/>
<dbReference type="SUPFAM" id="SSF89550">
    <property type="entry name" value="PHP domain-like"/>
    <property type="match status" value="1"/>
</dbReference>
<dbReference type="InterPro" id="IPR004013">
    <property type="entry name" value="PHP_dom"/>
</dbReference>
<dbReference type="Pfam" id="PF02811">
    <property type="entry name" value="PHP"/>
    <property type="match status" value="1"/>
</dbReference>
<comment type="caution">
    <text evidence="2">The sequence shown here is derived from an EMBL/GenBank/DDBJ whole genome shotgun (WGS) entry which is preliminary data.</text>
</comment>
<feature type="domain" description="Polymerase/histidinol phosphatase N-terminal" evidence="1">
    <location>
        <begin position="15"/>
        <end position="76"/>
    </location>
</feature>
<dbReference type="InterPro" id="IPR052018">
    <property type="entry name" value="PHP_domain"/>
</dbReference>
<sequence>MKHSAFISEGQWYKGNLHSHTTCSDGIMTPEACIQAYKEKGYSFLALTDHNLFTAYPDACSKDFLVLPATERNTSCFPGSYEQIHVVGLKKQDIRDKISQPLSLTFTEEGTEKDWQALLDEMHAAGQLSIIAHPVWTRMSIEKLLTLKDYLGIEIYNTTCDRTSYTGKSDYIIDCCLRKGKKFFLFATDDCHEGEPDMFGGWITVKAPVLTHADLMEHICKGSFYASTGPEIYDFGIDDDQVVYVECSPCVSVNFITYEKRGHSIVGKNLTSGSFHLSGTETFVRCECVDAGGKIAYTNPIFLK</sequence>
<proteinExistence type="predicted"/>
<dbReference type="Gene3D" id="3.20.20.140">
    <property type="entry name" value="Metal-dependent hydrolases"/>
    <property type="match status" value="1"/>
</dbReference>
<dbReference type="InterPro" id="IPR003141">
    <property type="entry name" value="Pol/His_phosphatase_N"/>
</dbReference>
<protein>
    <recommendedName>
        <fullName evidence="1">Polymerase/histidinol phosphatase N-terminal domain-containing protein</fullName>
    </recommendedName>
</protein>
<accession>A0A9D1HH86</accession>
<dbReference type="PANTHER" id="PTHR42924:SF3">
    <property type="entry name" value="POLYMERASE_HISTIDINOL PHOSPHATASE N-TERMINAL DOMAIN-CONTAINING PROTEIN"/>
    <property type="match status" value="1"/>
</dbReference>
<dbReference type="PANTHER" id="PTHR42924">
    <property type="entry name" value="EXONUCLEASE"/>
    <property type="match status" value="1"/>
</dbReference>
<evidence type="ECO:0000313" key="2">
    <source>
        <dbReference type="EMBL" id="HIU02565.1"/>
    </source>
</evidence>
<dbReference type="GO" id="GO:0035312">
    <property type="term" value="F:5'-3' DNA exonuclease activity"/>
    <property type="evidence" value="ECO:0007669"/>
    <property type="project" value="TreeGrafter"/>
</dbReference>
<dbReference type="Proteomes" id="UP000824164">
    <property type="component" value="Unassembled WGS sequence"/>
</dbReference>
<name>A0A9D1HH86_9FIRM</name>
<organism evidence="2 3">
    <name type="scientific">Candidatus Onthocola gallistercoris</name>
    <dbReference type="NCBI Taxonomy" id="2840876"/>
    <lineage>
        <taxon>Bacteria</taxon>
        <taxon>Bacillati</taxon>
        <taxon>Bacillota</taxon>
        <taxon>Bacilli</taxon>
        <taxon>Candidatus Onthocola</taxon>
    </lineage>
</organism>
<dbReference type="SMART" id="SM00481">
    <property type="entry name" value="POLIIIAc"/>
    <property type="match status" value="1"/>
</dbReference>
<dbReference type="EMBL" id="DVLT01000035">
    <property type="protein sequence ID" value="HIU02565.1"/>
    <property type="molecule type" value="Genomic_DNA"/>
</dbReference>
<dbReference type="GO" id="GO:0004534">
    <property type="term" value="F:5'-3' RNA exonuclease activity"/>
    <property type="evidence" value="ECO:0007669"/>
    <property type="project" value="TreeGrafter"/>
</dbReference>
<reference evidence="2" key="1">
    <citation type="submission" date="2020-10" db="EMBL/GenBank/DDBJ databases">
        <authorList>
            <person name="Gilroy R."/>
        </authorList>
    </citation>
    <scope>NUCLEOTIDE SEQUENCE</scope>
    <source>
        <strain evidence="2">CHK187-14744</strain>
    </source>
</reference>
<evidence type="ECO:0000313" key="3">
    <source>
        <dbReference type="Proteomes" id="UP000824164"/>
    </source>
</evidence>
<reference evidence="2" key="2">
    <citation type="journal article" date="2021" name="PeerJ">
        <title>Extensive microbial diversity within the chicken gut microbiome revealed by metagenomics and culture.</title>
        <authorList>
            <person name="Gilroy R."/>
            <person name="Ravi A."/>
            <person name="Getino M."/>
            <person name="Pursley I."/>
            <person name="Horton D.L."/>
            <person name="Alikhan N.F."/>
            <person name="Baker D."/>
            <person name="Gharbi K."/>
            <person name="Hall N."/>
            <person name="Watson M."/>
            <person name="Adriaenssens E.M."/>
            <person name="Foster-Nyarko E."/>
            <person name="Jarju S."/>
            <person name="Secka A."/>
            <person name="Antonio M."/>
            <person name="Oren A."/>
            <person name="Chaudhuri R.R."/>
            <person name="La Ragione R."/>
            <person name="Hildebrand F."/>
            <person name="Pallen M.J."/>
        </authorList>
    </citation>
    <scope>NUCLEOTIDE SEQUENCE</scope>
    <source>
        <strain evidence="2">CHK187-14744</strain>
    </source>
</reference>
<gene>
    <name evidence="2" type="ORF">IAB63_04870</name>
</gene>
<evidence type="ECO:0000259" key="1">
    <source>
        <dbReference type="SMART" id="SM00481"/>
    </source>
</evidence>
<dbReference type="InterPro" id="IPR016195">
    <property type="entry name" value="Pol/histidinol_Pase-like"/>
</dbReference>